<keyword evidence="1" id="KW-0472">Membrane</keyword>
<keyword evidence="1" id="KW-0812">Transmembrane</keyword>
<dbReference type="Proteomes" id="UP000223968">
    <property type="component" value="Unassembled WGS sequence"/>
</dbReference>
<dbReference type="EMBL" id="PDNB01000225">
    <property type="protein sequence ID" value="PGG98428.1"/>
    <property type="molecule type" value="Genomic_DNA"/>
</dbReference>
<sequence>MSDNFESQCPENLNSTDCLLRLLLTFAFTVPIGIFAALLASVAIYQSILAAVQVVESRFCLRRKDEIRQSDPPAATWLRFLEHTGLQHRIDANFTDVETTVADFLPADLLAVPAYAEVGFIVTMAAAAGAHSFRSVADSQELPYPLIMGDGFQFDFRHHPTLGTIGAFSRSGKGVRESSNHRSIPDRLLSLASAIQTATGMLEESSGWREEAVTVAKSGSSDLPPCLRTTDRDVSFSRTQASLDHPCTSAGDNCLSKFYHQDRHGLFCRMFAKTPLHVPAIFPGTLSRGNPDVLTILALNGRMWPYPTTKCNSGLDMSTYIGLHSKSGSVKRGTALREQVTSYELDSFKAAVEGRTPSHKLAVDRDKSIIIWEELYNLSLEFLHDSHGFLTWLNSLHPLQGQC</sequence>
<organism evidence="2 3">
    <name type="scientific">Helicocarpus griseus UAMH5409</name>
    <dbReference type="NCBI Taxonomy" id="1447875"/>
    <lineage>
        <taxon>Eukaryota</taxon>
        <taxon>Fungi</taxon>
        <taxon>Dikarya</taxon>
        <taxon>Ascomycota</taxon>
        <taxon>Pezizomycotina</taxon>
        <taxon>Eurotiomycetes</taxon>
        <taxon>Eurotiomycetidae</taxon>
        <taxon>Onygenales</taxon>
        <taxon>Ajellomycetaceae</taxon>
        <taxon>Helicocarpus</taxon>
    </lineage>
</organism>
<gene>
    <name evidence="2" type="ORF">AJ79_08867</name>
</gene>
<dbReference type="AlphaFoldDB" id="A0A2B7WPD2"/>
<feature type="transmembrane region" description="Helical" evidence="1">
    <location>
        <begin position="22"/>
        <end position="55"/>
    </location>
</feature>
<reference evidence="2 3" key="1">
    <citation type="submission" date="2017-10" db="EMBL/GenBank/DDBJ databases">
        <title>Comparative genomics in systemic dimorphic fungi from Ajellomycetaceae.</title>
        <authorList>
            <person name="Munoz J.F."/>
            <person name="Mcewen J.G."/>
            <person name="Clay O.K."/>
            <person name="Cuomo C.A."/>
        </authorList>
    </citation>
    <scope>NUCLEOTIDE SEQUENCE [LARGE SCALE GENOMIC DNA]</scope>
    <source>
        <strain evidence="2 3">UAMH5409</strain>
    </source>
</reference>
<accession>A0A2B7WPD2</accession>
<evidence type="ECO:0000313" key="3">
    <source>
        <dbReference type="Proteomes" id="UP000223968"/>
    </source>
</evidence>
<evidence type="ECO:0000313" key="2">
    <source>
        <dbReference type="EMBL" id="PGG98428.1"/>
    </source>
</evidence>
<dbReference type="STRING" id="1447875.A0A2B7WPD2"/>
<dbReference type="OrthoDB" id="4115096at2759"/>
<evidence type="ECO:0000256" key="1">
    <source>
        <dbReference type="SAM" id="Phobius"/>
    </source>
</evidence>
<proteinExistence type="predicted"/>
<protein>
    <submittedName>
        <fullName evidence="2">Uncharacterized protein</fullName>
    </submittedName>
</protein>
<comment type="caution">
    <text evidence="2">The sequence shown here is derived from an EMBL/GenBank/DDBJ whole genome shotgun (WGS) entry which is preliminary data.</text>
</comment>
<keyword evidence="1" id="KW-1133">Transmembrane helix</keyword>
<name>A0A2B7WPD2_9EURO</name>
<keyword evidence="3" id="KW-1185">Reference proteome</keyword>